<evidence type="ECO:0000313" key="1">
    <source>
        <dbReference type="Proteomes" id="UP000504635"/>
    </source>
</evidence>
<dbReference type="GeneID" id="115886143"/>
<proteinExistence type="predicted"/>
<reference evidence="2" key="1">
    <citation type="submission" date="2025-08" db="UniProtKB">
        <authorList>
            <consortium name="RefSeq"/>
        </authorList>
    </citation>
    <scope>IDENTIFICATION</scope>
    <source>
        <tissue evidence="2">Gonads</tissue>
    </source>
</reference>
<dbReference type="AlphaFoldDB" id="A0A6J2YB27"/>
<organism evidence="1 2">
    <name type="scientific">Sitophilus oryzae</name>
    <name type="common">Rice weevil</name>
    <name type="synonym">Curculio oryzae</name>
    <dbReference type="NCBI Taxonomy" id="7048"/>
    <lineage>
        <taxon>Eukaryota</taxon>
        <taxon>Metazoa</taxon>
        <taxon>Ecdysozoa</taxon>
        <taxon>Arthropoda</taxon>
        <taxon>Hexapoda</taxon>
        <taxon>Insecta</taxon>
        <taxon>Pterygota</taxon>
        <taxon>Neoptera</taxon>
        <taxon>Endopterygota</taxon>
        <taxon>Coleoptera</taxon>
        <taxon>Polyphaga</taxon>
        <taxon>Cucujiformia</taxon>
        <taxon>Curculionidae</taxon>
        <taxon>Dryophthorinae</taxon>
        <taxon>Sitophilus</taxon>
    </lineage>
</organism>
<dbReference type="OrthoDB" id="6783195at2759"/>
<gene>
    <name evidence="2" type="primary">LOC115886143</name>
</gene>
<dbReference type="Proteomes" id="UP000504635">
    <property type="component" value="Unplaced"/>
</dbReference>
<accession>A0A6J2YB27</accession>
<evidence type="ECO:0000313" key="2">
    <source>
        <dbReference type="RefSeq" id="XP_030761078.1"/>
    </source>
</evidence>
<name>A0A6J2YB27_SITOR</name>
<dbReference type="RefSeq" id="XP_030761078.1">
    <property type="nucleotide sequence ID" value="XM_030905218.1"/>
</dbReference>
<dbReference type="InParanoid" id="A0A6J2YB27"/>
<keyword evidence="1" id="KW-1185">Reference proteome</keyword>
<protein>
    <submittedName>
        <fullName evidence="2">Uncharacterized protein LOC115886143</fullName>
    </submittedName>
</protein>
<dbReference type="KEGG" id="soy:115886143"/>
<sequence length="309" mass="35840">MKILDRTFIVRIKRIINRQETIIVVTDHQINMSTFNTIMSYYAARFYSEEGHHDINNGRLLTCMAGIIANCSDFRAIRPWQSMANAYKTAGIELIMQEMTKDEFMIFVTNDERTQEFIDLFGDDIGYVLQDTKTPFVICLTIVMGMVKTLTTANYFKWTEGRVRTFAGTLGDTYTMNNYKQNMYPKLSAFNGLNAIASANHVVRKELYFAIVAIGVQKKNFITMAFAEVHHLMRGHEMQHLILIDKYIFEEHPELLDTVLLRGLKPRFGQALQLLKEQNVEDRLYIKISKIQNGSKKCVIRSRNHFYGE</sequence>